<dbReference type="EMBL" id="UFUW01000001">
    <property type="protein sequence ID" value="SUX24849.1"/>
    <property type="molecule type" value="Genomic_DNA"/>
</dbReference>
<name>A0A381ED91_9GAMM</name>
<feature type="signal peptide" evidence="2">
    <location>
        <begin position="1"/>
        <end position="34"/>
    </location>
</feature>
<accession>A0A381ED91</accession>
<evidence type="ECO:0000256" key="1">
    <source>
        <dbReference type="SAM" id="Phobius"/>
    </source>
</evidence>
<reference evidence="3 4" key="1">
    <citation type="submission" date="2018-06" db="EMBL/GenBank/DDBJ databases">
        <authorList>
            <consortium name="Pathogen Informatics"/>
            <person name="Doyle S."/>
        </authorList>
    </citation>
    <scope>NUCLEOTIDE SEQUENCE [LARGE SCALE GENOMIC DNA]</scope>
    <source>
        <strain evidence="3 4">NCTC13294</strain>
    </source>
</reference>
<evidence type="ECO:0000313" key="4">
    <source>
        <dbReference type="Proteomes" id="UP000254572"/>
    </source>
</evidence>
<organism evidence="3 4">
    <name type="scientific">Cardiobacterium valvarum</name>
    <dbReference type="NCBI Taxonomy" id="194702"/>
    <lineage>
        <taxon>Bacteria</taxon>
        <taxon>Pseudomonadati</taxon>
        <taxon>Pseudomonadota</taxon>
        <taxon>Gammaproteobacteria</taxon>
        <taxon>Cardiobacteriales</taxon>
        <taxon>Cardiobacteriaceae</taxon>
        <taxon>Cardiobacterium</taxon>
    </lineage>
</organism>
<dbReference type="InterPro" id="IPR007039">
    <property type="entry name" value="TrbC/VirB2"/>
</dbReference>
<proteinExistence type="predicted"/>
<keyword evidence="2" id="KW-0732">Signal</keyword>
<keyword evidence="1" id="KW-1133">Transmembrane helix</keyword>
<sequence>MQVTNTTHPITAKHLRLLALSALVLLVLAEPAHAQAWAQKAVSVGEQIVNGLKLLGRVIAGVVGFWGALEIMSGRKRFSDLMNWFVGAAVFLSVTEVINLIFGA</sequence>
<dbReference type="Proteomes" id="UP000254572">
    <property type="component" value="Unassembled WGS sequence"/>
</dbReference>
<feature type="transmembrane region" description="Helical" evidence="1">
    <location>
        <begin position="81"/>
        <end position="102"/>
    </location>
</feature>
<dbReference type="RefSeq" id="WP_115612255.1">
    <property type="nucleotide sequence ID" value="NZ_JBHLZC010000001.1"/>
</dbReference>
<evidence type="ECO:0000256" key="2">
    <source>
        <dbReference type="SAM" id="SignalP"/>
    </source>
</evidence>
<evidence type="ECO:0000313" key="3">
    <source>
        <dbReference type="EMBL" id="SUX24849.1"/>
    </source>
</evidence>
<keyword evidence="1" id="KW-0472">Membrane</keyword>
<protein>
    <submittedName>
        <fullName evidence="3">TrbC/VIRB2 family</fullName>
    </submittedName>
</protein>
<dbReference type="Pfam" id="PF04956">
    <property type="entry name" value="TrbC"/>
    <property type="match status" value="1"/>
</dbReference>
<keyword evidence="4" id="KW-1185">Reference proteome</keyword>
<gene>
    <name evidence="3" type="ORF">NCTC13294_02112</name>
</gene>
<keyword evidence="1" id="KW-0812">Transmembrane</keyword>
<dbReference type="AlphaFoldDB" id="A0A381ED91"/>
<feature type="transmembrane region" description="Helical" evidence="1">
    <location>
        <begin position="52"/>
        <end position="69"/>
    </location>
</feature>
<feature type="chain" id="PRO_5016747409" evidence="2">
    <location>
        <begin position="35"/>
        <end position="104"/>
    </location>
</feature>